<accession>A0A2M6W3B4</accession>
<protein>
    <recommendedName>
        <fullName evidence="3">SIS domain-containing protein</fullName>
    </recommendedName>
</protein>
<evidence type="ECO:0000313" key="5">
    <source>
        <dbReference type="Proteomes" id="UP000231183"/>
    </source>
</evidence>
<dbReference type="Proteomes" id="UP000231183">
    <property type="component" value="Unassembled WGS sequence"/>
</dbReference>
<gene>
    <name evidence="4" type="ORF">COU31_04170</name>
</gene>
<keyword evidence="2" id="KW-0413">Isomerase</keyword>
<dbReference type="EMBL" id="PFBX01000046">
    <property type="protein sequence ID" value="PIT87210.1"/>
    <property type="molecule type" value="Genomic_DNA"/>
</dbReference>
<dbReference type="GO" id="GO:0097367">
    <property type="term" value="F:carbohydrate derivative binding"/>
    <property type="evidence" value="ECO:0007669"/>
    <property type="project" value="InterPro"/>
</dbReference>
<dbReference type="PROSITE" id="PS51464">
    <property type="entry name" value="SIS"/>
    <property type="match status" value="1"/>
</dbReference>
<name>A0A2M6W3B4_9BACT</name>
<dbReference type="InterPro" id="IPR019490">
    <property type="entry name" value="Glu6P/Mann6P_isomerase_C"/>
</dbReference>
<dbReference type="AlphaFoldDB" id="A0A2M6W3B4"/>
<evidence type="ECO:0000259" key="3">
    <source>
        <dbReference type="PROSITE" id="PS51464"/>
    </source>
</evidence>
<evidence type="ECO:0000256" key="1">
    <source>
        <dbReference type="ARBA" id="ARBA00010523"/>
    </source>
</evidence>
<dbReference type="Gene3D" id="3.40.50.10490">
    <property type="entry name" value="Glucose-6-phosphate isomerase like protein, domain 1"/>
    <property type="match status" value="2"/>
</dbReference>
<evidence type="ECO:0000256" key="2">
    <source>
        <dbReference type="ARBA" id="ARBA00023235"/>
    </source>
</evidence>
<dbReference type="GO" id="GO:0005975">
    <property type="term" value="P:carbohydrate metabolic process"/>
    <property type="evidence" value="ECO:0007669"/>
    <property type="project" value="InterPro"/>
</dbReference>
<feature type="domain" description="SIS" evidence="3">
    <location>
        <begin position="1"/>
        <end position="97"/>
    </location>
</feature>
<comment type="caution">
    <text evidence="4">The sequence shown here is derived from an EMBL/GenBank/DDBJ whole genome shotgun (WGS) entry which is preliminary data.</text>
</comment>
<dbReference type="CDD" id="cd05637">
    <property type="entry name" value="SIS_PGI_PMI_2"/>
    <property type="match status" value="1"/>
</dbReference>
<dbReference type="SUPFAM" id="SSF53697">
    <property type="entry name" value="SIS domain"/>
    <property type="match status" value="1"/>
</dbReference>
<dbReference type="Pfam" id="PF10432">
    <property type="entry name" value="bact-PGI_C"/>
    <property type="match status" value="1"/>
</dbReference>
<evidence type="ECO:0000313" key="4">
    <source>
        <dbReference type="EMBL" id="PIT87210.1"/>
    </source>
</evidence>
<organism evidence="4 5">
    <name type="scientific">Candidatus Magasanikbacteria bacterium CG10_big_fil_rev_8_21_14_0_10_40_10</name>
    <dbReference type="NCBI Taxonomy" id="1974648"/>
    <lineage>
        <taxon>Bacteria</taxon>
        <taxon>Candidatus Magasanikiibacteriota</taxon>
    </lineage>
</organism>
<sequence>RDSLVIASSYSGGTEEPLNAVKQARQKGAKIVGICAGGKLADWCLANHYPVLIFDTDNNPSQQPRMGLGYSIVGQLLLLNQVGILKISAKNIKEIIKYLSFYDQQFGVSNQGIDNLAKQLARQIESRCVWYVASEHLTGNAHVGANQLNENAKRFAGYFVLPELNHHLLEGMQNPQSNAQNLLFVLFESKFYHSRNQKRYQITKQVLDKNGIQHFDYVGAGKNRLAQVCEILVFTSYVSFYTAILEGIDPSPIPFVNYFKEQMKT</sequence>
<comment type="similarity">
    <text evidence="1">Belongs to the PGI/PMI family.</text>
</comment>
<feature type="non-terminal residue" evidence="4">
    <location>
        <position position="1"/>
    </location>
</feature>
<proteinExistence type="inferred from homology"/>
<dbReference type="GO" id="GO:1901135">
    <property type="term" value="P:carbohydrate derivative metabolic process"/>
    <property type="evidence" value="ECO:0007669"/>
    <property type="project" value="InterPro"/>
</dbReference>
<dbReference type="GO" id="GO:0004476">
    <property type="term" value="F:mannose-6-phosphate isomerase activity"/>
    <property type="evidence" value="ECO:0007669"/>
    <property type="project" value="InterPro"/>
</dbReference>
<dbReference type="InterPro" id="IPR001347">
    <property type="entry name" value="SIS_dom"/>
</dbReference>
<dbReference type="InterPro" id="IPR046348">
    <property type="entry name" value="SIS_dom_sf"/>
</dbReference>
<dbReference type="GO" id="GO:0004347">
    <property type="term" value="F:glucose-6-phosphate isomerase activity"/>
    <property type="evidence" value="ECO:0007669"/>
    <property type="project" value="InterPro"/>
</dbReference>
<reference evidence="5" key="1">
    <citation type="submission" date="2017-09" db="EMBL/GenBank/DDBJ databases">
        <title>Depth-based differentiation of microbial function through sediment-hosted aquifers and enrichment of novel symbionts in the deep terrestrial subsurface.</title>
        <authorList>
            <person name="Probst A.J."/>
            <person name="Ladd B."/>
            <person name="Jarett J.K."/>
            <person name="Geller-Mcgrath D.E."/>
            <person name="Sieber C.M.K."/>
            <person name="Emerson J.B."/>
            <person name="Anantharaman K."/>
            <person name="Thomas B.C."/>
            <person name="Malmstrom R."/>
            <person name="Stieglmeier M."/>
            <person name="Klingl A."/>
            <person name="Woyke T."/>
            <person name="Ryan C.M."/>
            <person name="Banfield J.F."/>
        </authorList>
    </citation>
    <scope>NUCLEOTIDE SEQUENCE [LARGE SCALE GENOMIC DNA]</scope>
</reference>